<proteinExistence type="predicted"/>
<organism evidence="1 2">
    <name type="scientific">Reticulomyxa filosa</name>
    <dbReference type="NCBI Taxonomy" id="46433"/>
    <lineage>
        <taxon>Eukaryota</taxon>
        <taxon>Sar</taxon>
        <taxon>Rhizaria</taxon>
        <taxon>Retaria</taxon>
        <taxon>Foraminifera</taxon>
        <taxon>Monothalamids</taxon>
        <taxon>Reticulomyxidae</taxon>
        <taxon>Reticulomyxa</taxon>
    </lineage>
</organism>
<dbReference type="EMBL" id="ASPP01042283">
    <property type="protein sequence ID" value="ETO00002.1"/>
    <property type="molecule type" value="Genomic_DNA"/>
</dbReference>
<sequence>SSLHRQSSSQGKKALQFLYQIKDQTSDNKDVCNKTKTTLLLYKNRQVIAFGNEAWTKFRHFILIYPNKFKYFFFSLQNYSRCHPTYYSKLSENIEDSKQRFFNKKIIWINRIEVSYELVNLCKITSPTIWKNYWKLKYACLVDGFSQSPFYNTDSNNIMITNTTLKYKRHIFSVLKRSTQLARIPFFINFRIFNTIMELFLENHINKHRFIHNINNKVYIIDCFLVFVNKDKEMKVRQV</sequence>
<reference evidence="1 2" key="1">
    <citation type="journal article" date="2013" name="Curr. Biol.">
        <title>The Genome of the Foraminiferan Reticulomyxa filosa.</title>
        <authorList>
            <person name="Glockner G."/>
            <person name="Hulsmann N."/>
            <person name="Schleicher M."/>
            <person name="Noegel A.A."/>
            <person name="Eichinger L."/>
            <person name="Gallinger C."/>
            <person name="Pawlowski J."/>
            <person name="Sierra R."/>
            <person name="Euteneuer U."/>
            <person name="Pillet L."/>
            <person name="Moustafa A."/>
            <person name="Platzer M."/>
            <person name="Groth M."/>
            <person name="Szafranski K."/>
            <person name="Schliwa M."/>
        </authorList>
    </citation>
    <scope>NUCLEOTIDE SEQUENCE [LARGE SCALE GENOMIC DNA]</scope>
</reference>
<name>X6LFU7_RETFI</name>
<dbReference type="AlphaFoldDB" id="X6LFU7"/>
<accession>X6LFU7</accession>
<keyword evidence="2" id="KW-1185">Reference proteome</keyword>
<gene>
    <name evidence="1" type="ORF">RFI_37457</name>
</gene>
<dbReference type="OrthoDB" id="2963168at2759"/>
<feature type="non-terminal residue" evidence="1">
    <location>
        <position position="1"/>
    </location>
</feature>
<evidence type="ECO:0000313" key="2">
    <source>
        <dbReference type="Proteomes" id="UP000023152"/>
    </source>
</evidence>
<evidence type="ECO:0000313" key="1">
    <source>
        <dbReference type="EMBL" id="ETO00002.1"/>
    </source>
</evidence>
<dbReference type="Proteomes" id="UP000023152">
    <property type="component" value="Unassembled WGS sequence"/>
</dbReference>
<protein>
    <submittedName>
        <fullName evidence="1">Uncharacterized protein</fullName>
    </submittedName>
</protein>
<comment type="caution">
    <text evidence="1">The sequence shown here is derived from an EMBL/GenBank/DDBJ whole genome shotgun (WGS) entry which is preliminary data.</text>
</comment>